<reference evidence="2 3" key="1">
    <citation type="submission" date="2013-02" db="EMBL/GenBank/DDBJ databases">
        <title>Whole genome shotgun sequence of Gordonia malaquae NBRC 108250.</title>
        <authorList>
            <person name="Yoshida I."/>
            <person name="Hosoyama A."/>
            <person name="Tsuchikane K."/>
            <person name="Ando Y."/>
            <person name="Baba S."/>
            <person name="Ohji S."/>
            <person name="Hamada M."/>
            <person name="Tamura T."/>
            <person name="Yamazoe A."/>
            <person name="Yamazaki S."/>
            <person name="Fujita N."/>
        </authorList>
    </citation>
    <scope>NUCLEOTIDE SEQUENCE [LARGE SCALE GENOMIC DNA]</scope>
    <source>
        <strain evidence="2 3">NBRC 108250</strain>
    </source>
</reference>
<sequence length="281" mass="30418">MVPRRAADDGCRALSHARRTGDRGFDVFEFESLTVEFHLEVGAAEVLDLPGRRPAREVAGAVHPGPRGERVRHESGRGQFRCGRVSARELITGHVQLAADAGQRRAQTRIEDEHTGAGSGRTDRDDVRGFAVRACRRVDRGLGETVLVDDRRAGQICQCAVEQSWGEALTAGEHGSQGGDVSTAVLEEHGEDRRDELDRCGGRLLDEAPQVAGVAMALWSGDHCGRAGGERPEQFPHGRVERERRLDEDSLVGGVAESAAEPGEECPQRAMGDGDALRHAR</sequence>
<keyword evidence="3" id="KW-1185">Reference proteome</keyword>
<evidence type="ECO:0000313" key="3">
    <source>
        <dbReference type="Proteomes" id="UP000035009"/>
    </source>
</evidence>
<feature type="region of interest" description="Disordered" evidence="1">
    <location>
        <begin position="57"/>
        <end position="77"/>
    </location>
</feature>
<evidence type="ECO:0000313" key="2">
    <source>
        <dbReference type="EMBL" id="GAC78174.1"/>
    </source>
</evidence>
<evidence type="ECO:0000256" key="1">
    <source>
        <dbReference type="SAM" id="MobiDB-lite"/>
    </source>
</evidence>
<dbReference type="eggNOG" id="ENOG5030H11">
    <property type="taxonomic scope" value="Bacteria"/>
</dbReference>
<comment type="caution">
    <text evidence="2">The sequence shown here is derived from an EMBL/GenBank/DDBJ whole genome shotgun (WGS) entry which is preliminary data.</text>
</comment>
<gene>
    <name evidence="2" type="ORF">GM1_002_01520</name>
</gene>
<feature type="region of interest" description="Disordered" evidence="1">
    <location>
        <begin position="225"/>
        <end position="281"/>
    </location>
</feature>
<proteinExistence type="predicted"/>
<feature type="compositionally biased region" description="Basic and acidic residues" evidence="1">
    <location>
        <begin position="225"/>
        <end position="248"/>
    </location>
</feature>
<dbReference type="Proteomes" id="UP000035009">
    <property type="component" value="Unassembled WGS sequence"/>
</dbReference>
<feature type="region of interest" description="Disordered" evidence="1">
    <location>
        <begin position="102"/>
        <end position="124"/>
    </location>
</feature>
<name>M3VD54_GORML</name>
<dbReference type="AntiFam" id="ANF00178">
    <property type="entry name" value="Shadow ORF (opposite dhbF)"/>
</dbReference>
<accession>M3VD54</accession>
<protein>
    <submittedName>
        <fullName evidence="2">Uncharacterized protein</fullName>
    </submittedName>
</protein>
<dbReference type="AlphaFoldDB" id="M3VD54"/>
<feature type="compositionally biased region" description="Basic and acidic residues" evidence="1">
    <location>
        <begin position="108"/>
        <end position="124"/>
    </location>
</feature>
<feature type="compositionally biased region" description="Basic and acidic residues" evidence="1">
    <location>
        <begin position="66"/>
        <end position="76"/>
    </location>
</feature>
<organism evidence="2 3">
    <name type="scientific">Gordonia malaquae NBRC 108250</name>
    <dbReference type="NCBI Taxonomy" id="1223542"/>
    <lineage>
        <taxon>Bacteria</taxon>
        <taxon>Bacillati</taxon>
        <taxon>Actinomycetota</taxon>
        <taxon>Actinomycetes</taxon>
        <taxon>Mycobacteriales</taxon>
        <taxon>Gordoniaceae</taxon>
        <taxon>Gordonia</taxon>
    </lineage>
</organism>
<dbReference type="EMBL" id="BAOP01000002">
    <property type="protein sequence ID" value="GAC78174.1"/>
    <property type="molecule type" value="Genomic_DNA"/>
</dbReference>